<organism evidence="2 3">
    <name type="scientific">Streptomyces scabichelini</name>
    <dbReference type="NCBI Taxonomy" id="2711217"/>
    <lineage>
        <taxon>Bacteria</taxon>
        <taxon>Bacillati</taxon>
        <taxon>Actinomycetota</taxon>
        <taxon>Actinomycetes</taxon>
        <taxon>Kitasatosporales</taxon>
        <taxon>Streptomycetaceae</taxon>
        <taxon>Streptomyces</taxon>
    </lineage>
</organism>
<keyword evidence="3" id="KW-1185">Reference proteome</keyword>
<sequence>MWRQLRTDNSPPDNAPDAVHFDHGSEYQWGHDFIEGLQSLLAPKYKDRLRL</sequence>
<evidence type="ECO:0000313" key="2">
    <source>
        <dbReference type="EMBL" id="NGO08721.1"/>
    </source>
</evidence>
<evidence type="ECO:0000313" key="3">
    <source>
        <dbReference type="Proteomes" id="UP000472335"/>
    </source>
</evidence>
<dbReference type="RefSeq" id="WP_165258794.1">
    <property type="nucleotide sequence ID" value="NZ_JAAKZY010000036.1"/>
</dbReference>
<dbReference type="Proteomes" id="UP000472335">
    <property type="component" value="Unassembled WGS sequence"/>
</dbReference>
<feature type="region of interest" description="Disordered" evidence="1">
    <location>
        <begin position="1"/>
        <end position="21"/>
    </location>
</feature>
<protein>
    <submittedName>
        <fullName evidence="2">Uncharacterized protein</fullName>
    </submittedName>
</protein>
<accession>A0A6G4V422</accession>
<evidence type="ECO:0000256" key="1">
    <source>
        <dbReference type="SAM" id="MobiDB-lite"/>
    </source>
</evidence>
<dbReference type="EMBL" id="JAAKZY010000036">
    <property type="protein sequence ID" value="NGO08721.1"/>
    <property type="molecule type" value="Genomic_DNA"/>
</dbReference>
<name>A0A6G4V422_9ACTN</name>
<proteinExistence type="predicted"/>
<dbReference type="AlphaFoldDB" id="A0A6G4V422"/>
<comment type="caution">
    <text evidence="2">The sequence shown here is derived from an EMBL/GenBank/DDBJ whole genome shotgun (WGS) entry which is preliminary data.</text>
</comment>
<reference evidence="2 3" key="1">
    <citation type="submission" date="2020-02" db="EMBL/GenBank/DDBJ databases">
        <title>Whole-genome analyses of novel actinobacteria.</title>
        <authorList>
            <person name="Sahin N."/>
            <person name="Gencbay T."/>
        </authorList>
    </citation>
    <scope>NUCLEOTIDE SEQUENCE [LARGE SCALE GENOMIC DNA]</scope>
    <source>
        <strain evidence="2 3">HC44</strain>
    </source>
</reference>
<gene>
    <name evidence="2" type="ORF">G5C60_14145</name>
</gene>